<sequence length="223" mass="25622">MNEKLSTGSKNIDRLIEGGISLGELFLIYGGRGSGRTTLAFQIMINNTLKGRKSLLIFTGENASLMRLKIMARDKWSEISEKILVINIKSFKEQDDLIDNLELFVFEDLNLIVFDSITSFYRLELKGRENENIMLNKQLNRELALLKYNSMKKGLYTILTSDITIRPGEKFPIPVASQILTYWCDKIIRIDRLQENIRKVVLIKPQMDISCLVRISENGIDDI</sequence>
<evidence type="ECO:0000256" key="5">
    <source>
        <dbReference type="ARBA" id="ARBA00023125"/>
    </source>
</evidence>
<dbReference type="Proteomes" id="UP000317265">
    <property type="component" value="Unassembled WGS sequence"/>
</dbReference>
<gene>
    <name evidence="9" type="ORF">DSO09_04070</name>
    <name evidence="8" type="ORF">EF809_00710</name>
</gene>
<evidence type="ECO:0000259" key="7">
    <source>
        <dbReference type="PROSITE" id="PS50162"/>
    </source>
</evidence>
<feature type="domain" description="RecA family profile 1" evidence="7">
    <location>
        <begin position="1"/>
        <end position="163"/>
    </location>
</feature>
<evidence type="ECO:0000256" key="1">
    <source>
        <dbReference type="ARBA" id="ARBA00006876"/>
    </source>
</evidence>
<dbReference type="InterPro" id="IPR027417">
    <property type="entry name" value="P-loop_NTPase"/>
</dbReference>
<evidence type="ECO:0000313" key="8">
    <source>
        <dbReference type="EMBL" id="RZN57539.1"/>
    </source>
</evidence>
<comment type="caution">
    <text evidence="8">The sequence shown here is derived from an EMBL/GenBank/DDBJ whole genome shotgun (WGS) entry which is preliminary data.</text>
</comment>
<dbReference type="GO" id="GO:0140664">
    <property type="term" value="F:ATP-dependent DNA damage sensor activity"/>
    <property type="evidence" value="ECO:0007669"/>
    <property type="project" value="InterPro"/>
</dbReference>
<dbReference type="Gene3D" id="3.40.50.300">
    <property type="entry name" value="P-loop containing nucleotide triphosphate hydrolases"/>
    <property type="match status" value="1"/>
</dbReference>
<dbReference type="AlphaFoldDB" id="A0A520KGS7"/>
<reference evidence="8 10" key="2">
    <citation type="journal article" date="2019" name="Nat. Microbiol.">
        <title>Wide diversity of methane and short-chain alkane metabolisms in uncultured archaea.</title>
        <authorList>
            <person name="Borrel G."/>
            <person name="Adam P.S."/>
            <person name="McKay L.J."/>
            <person name="Chen L.X."/>
            <person name="Sierra-Garcia I.N."/>
            <person name="Sieber C.M."/>
            <person name="Letourneur Q."/>
            <person name="Ghozlane A."/>
            <person name="Andersen G.L."/>
            <person name="Li W.J."/>
            <person name="Hallam S.J."/>
            <person name="Muyzer G."/>
            <person name="de Oliveira V.M."/>
            <person name="Inskeep W.P."/>
            <person name="Banfield J.F."/>
            <person name="Gribaldo S."/>
        </authorList>
    </citation>
    <scope>NUCLEOTIDE SEQUENCE [LARGE SCALE GENOMIC DNA]</scope>
    <source>
        <strain evidence="8">Verst-YHS</strain>
    </source>
</reference>
<keyword evidence="3" id="KW-0547">Nucleotide-binding</keyword>
<dbReference type="InterPro" id="IPR020588">
    <property type="entry name" value="RecA_ATP-bd"/>
</dbReference>
<evidence type="ECO:0000256" key="4">
    <source>
        <dbReference type="ARBA" id="ARBA00022840"/>
    </source>
</evidence>
<evidence type="ECO:0000256" key="2">
    <source>
        <dbReference type="ARBA" id="ARBA00018143"/>
    </source>
</evidence>
<name>A0A520KGS7_9CREN</name>
<proteinExistence type="inferred from homology"/>
<dbReference type="Pfam" id="PF08423">
    <property type="entry name" value="Rad51"/>
    <property type="match status" value="1"/>
</dbReference>
<dbReference type="PANTHER" id="PTHR22942">
    <property type="entry name" value="RECA/RAD51/RADA DNA STRAND-PAIRING FAMILY MEMBER"/>
    <property type="match status" value="1"/>
</dbReference>
<keyword evidence="4" id="KW-0067">ATP-binding</keyword>
<evidence type="ECO:0000313" key="10">
    <source>
        <dbReference type="Proteomes" id="UP000316080"/>
    </source>
</evidence>
<dbReference type="PROSITE" id="PS50162">
    <property type="entry name" value="RECA_2"/>
    <property type="match status" value="1"/>
</dbReference>
<dbReference type="Proteomes" id="UP000316080">
    <property type="component" value="Unassembled WGS sequence"/>
</dbReference>
<dbReference type="GO" id="GO:0006310">
    <property type="term" value="P:DNA recombination"/>
    <property type="evidence" value="ECO:0007669"/>
    <property type="project" value="InterPro"/>
</dbReference>
<accession>A0A520KGS7</accession>
<keyword evidence="5" id="KW-0238">DNA-binding</keyword>
<dbReference type="InterPro" id="IPR011939">
    <property type="entry name" value="DNA_repair_and_recomb_RadB"/>
</dbReference>
<evidence type="ECO:0000313" key="9">
    <source>
        <dbReference type="EMBL" id="TDA38519.1"/>
    </source>
</evidence>
<dbReference type="SUPFAM" id="SSF52540">
    <property type="entry name" value="P-loop containing nucleoside triphosphate hydrolases"/>
    <property type="match status" value="1"/>
</dbReference>
<protein>
    <recommendedName>
        <fullName evidence="2">DNA repair and recombination protein RadB</fullName>
    </recommendedName>
</protein>
<organism evidence="8 10">
    <name type="scientific">Thermoproteota archaeon</name>
    <dbReference type="NCBI Taxonomy" id="2056631"/>
    <lineage>
        <taxon>Archaea</taxon>
        <taxon>Thermoproteota</taxon>
    </lineage>
</organism>
<dbReference type="GO" id="GO:0003684">
    <property type="term" value="F:damaged DNA binding"/>
    <property type="evidence" value="ECO:0007669"/>
    <property type="project" value="InterPro"/>
</dbReference>
<evidence type="ECO:0000256" key="6">
    <source>
        <dbReference type="ARBA" id="ARBA00024641"/>
    </source>
</evidence>
<dbReference type="GO" id="GO:0006281">
    <property type="term" value="P:DNA repair"/>
    <property type="evidence" value="ECO:0007669"/>
    <property type="project" value="InterPro"/>
</dbReference>
<dbReference type="EMBL" id="QNVI01000050">
    <property type="protein sequence ID" value="TDA38519.1"/>
    <property type="molecule type" value="Genomic_DNA"/>
</dbReference>
<reference evidence="9 11" key="1">
    <citation type="journal article" date="2019" name="Nat. Microbiol.">
        <title>Expanding anaerobic alkane metabolism in the domain of Archaea.</title>
        <authorList>
            <person name="Wang Y."/>
            <person name="Wegener G."/>
            <person name="Hou J."/>
            <person name="Wang F."/>
            <person name="Xiao X."/>
        </authorList>
    </citation>
    <scope>NUCLEOTIDE SEQUENCE [LARGE SCALE GENOMIC DNA]</scope>
    <source>
        <strain evidence="9">WYZ-LMO11</strain>
    </source>
</reference>
<evidence type="ECO:0000313" key="11">
    <source>
        <dbReference type="Proteomes" id="UP000317265"/>
    </source>
</evidence>
<dbReference type="PANTHER" id="PTHR22942:SF47">
    <property type="entry name" value="DNA REPAIR AND RECOMBINATION PROTEIN RADB"/>
    <property type="match status" value="1"/>
</dbReference>
<dbReference type="PIRSF" id="PIRSF003336">
    <property type="entry name" value="RadB"/>
    <property type="match status" value="1"/>
</dbReference>
<comment type="function">
    <text evidence="6">Involved in DNA repair and in homologous recombination. May regulate the cleavage reactions of the branch-structured DNA. Has a very weak ATPase activity that is not stimulated by DNA. Binds DNA but does not promote DNA strands exchange.</text>
</comment>
<comment type="similarity">
    <text evidence="1">Belongs to the eukaryotic RecA-like protein family. RadB subfamily.</text>
</comment>
<evidence type="ECO:0000256" key="3">
    <source>
        <dbReference type="ARBA" id="ARBA00022741"/>
    </source>
</evidence>
<dbReference type="EMBL" id="RXIH01000005">
    <property type="protein sequence ID" value="RZN57539.1"/>
    <property type="molecule type" value="Genomic_DNA"/>
</dbReference>
<dbReference type="InterPro" id="IPR013632">
    <property type="entry name" value="Rad51_C"/>
</dbReference>
<dbReference type="GO" id="GO:0005524">
    <property type="term" value="F:ATP binding"/>
    <property type="evidence" value="ECO:0007669"/>
    <property type="project" value="UniProtKB-KW"/>
</dbReference>